<evidence type="ECO:0000256" key="1">
    <source>
        <dbReference type="SAM" id="MobiDB-lite"/>
    </source>
</evidence>
<dbReference type="Pfam" id="PF13464">
    <property type="entry name" value="RodZ_C"/>
    <property type="match status" value="1"/>
</dbReference>
<comment type="caution">
    <text evidence="4">The sequence shown here is derived from an EMBL/GenBank/DDBJ whole genome shotgun (WGS) entry which is preliminary data.</text>
</comment>
<evidence type="ECO:0000313" key="4">
    <source>
        <dbReference type="EMBL" id="GAH64777.1"/>
    </source>
</evidence>
<feature type="non-terminal residue" evidence="4">
    <location>
        <position position="226"/>
    </location>
</feature>
<accession>X1H5U6</accession>
<dbReference type="Pfam" id="PF13413">
    <property type="entry name" value="HTH_25"/>
    <property type="match status" value="1"/>
</dbReference>
<dbReference type="InterPro" id="IPR050400">
    <property type="entry name" value="Bact_Cytoskel_RodZ"/>
</dbReference>
<keyword evidence="2" id="KW-0812">Transmembrane</keyword>
<organism evidence="4">
    <name type="scientific">marine sediment metagenome</name>
    <dbReference type="NCBI Taxonomy" id="412755"/>
    <lineage>
        <taxon>unclassified sequences</taxon>
        <taxon>metagenomes</taxon>
        <taxon>ecological metagenomes</taxon>
    </lineage>
</organism>
<feature type="domain" description="Cytoskeleton protein RodZ-like C-terminal" evidence="3">
    <location>
        <begin position="178"/>
        <end position="225"/>
    </location>
</feature>
<dbReference type="Gene3D" id="1.10.260.40">
    <property type="entry name" value="lambda repressor-like DNA-binding domains"/>
    <property type="match status" value="1"/>
</dbReference>
<dbReference type="AlphaFoldDB" id="X1H5U6"/>
<dbReference type="PANTHER" id="PTHR34475:SF1">
    <property type="entry name" value="CYTOSKELETON PROTEIN RODZ"/>
    <property type="match status" value="1"/>
</dbReference>
<dbReference type="InterPro" id="IPR025194">
    <property type="entry name" value="RodZ-like_C"/>
</dbReference>
<dbReference type="GO" id="GO:0003677">
    <property type="term" value="F:DNA binding"/>
    <property type="evidence" value="ECO:0007669"/>
    <property type="project" value="InterPro"/>
</dbReference>
<dbReference type="EMBL" id="BARU01034543">
    <property type="protein sequence ID" value="GAH64777.1"/>
    <property type="molecule type" value="Genomic_DNA"/>
</dbReference>
<reference evidence="4" key="1">
    <citation type="journal article" date="2014" name="Front. Microbiol.">
        <title>High frequency of phylogenetically diverse reductive dehalogenase-homologous genes in deep subseafloor sedimentary metagenomes.</title>
        <authorList>
            <person name="Kawai M."/>
            <person name="Futagami T."/>
            <person name="Toyoda A."/>
            <person name="Takaki Y."/>
            <person name="Nishi S."/>
            <person name="Hori S."/>
            <person name="Arai W."/>
            <person name="Tsubouchi T."/>
            <person name="Morono Y."/>
            <person name="Uchiyama I."/>
            <person name="Ito T."/>
            <person name="Fujiyama A."/>
            <person name="Inagaki F."/>
            <person name="Takami H."/>
        </authorList>
    </citation>
    <scope>NUCLEOTIDE SEQUENCE</scope>
    <source>
        <strain evidence="4">Expedition CK06-06</strain>
    </source>
</reference>
<feature type="transmembrane region" description="Helical" evidence="2">
    <location>
        <begin position="99"/>
        <end position="118"/>
    </location>
</feature>
<protein>
    <recommendedName>
        <fullName evidence="3">Cytoskeleton protein RodZ-like C-terminal domain-containing protein</fullName>
    </recommendedName>
</protein>
<keyword evidence="2" id="KW-1133">Transmembrane helix</keyword>
<dbReference type="PANTHER" id="PTHR34475">
    <property type="match status" value="1"/>
</dbReference>
<name>X1H5U6_9ZZZZ</name>
<proteinExistence type="predicted"/>
<feature type="compositionally biased region" description="Basic and acidic residues" evidence="1">
    <location>
        <begin position="133"/>
        <end position="168"/>
    </location>
</feature>
<evidence type="ECO:0000256" key="2">
    <source>
        <dbReference type="SAM" id="Phobius"/>
    </source>
</evidence>
<evidence type="ECO:0000259" key="3">
    <source>
        <dbReference type="Pfam" id="PF13464"/>
    </source>
</evidence>
<sequence>MFSIGDKFLEARDKKGKSLKDAEKETKIRAKYLEALEHNNFNLIPGDAYVKIFIREYANFLSIDPGPLVDEYENKHEPVVQNDRFLAVGIDSTKRKRPLIWGSLFITLLALTGGLVLWSTGWLQVRNERADLAQKTKSSKQSDSRVTQESEKNDQKKSKMSSSDDGKSLKARITVIGRQESSLKVEVDGKEVFDKQVKTGEIKEWSAQEEIVLTIGNPSALRVEKN</sequence>
<feature type="region of interest" description="Disordered" evidence="1">
    <location>
        <begin position="133"/>
        <end position="171"/>
    </location>
</feature>
<keyword evidence="2" id="KW-0472">Membrane</keyword>
<gene>
    <name evidence="4" type="ORF">S03H2_54201</name>
</gene>
<dbReference type="InterPro" id="IPR010982">
    <property type="entry name" value="Lambda_DNA-bd_dom_sf"/>
</dbReference>